<evidence type="ECO:0000256" key="1">
    <source>
        <dbReference type="SAM" id="MobiDB-lite"/>
    </source>
</evidence>
<organism evidence="2 3">
    <name type="scientific">Equus przewalskii</name>
    <name type="common">Przewalski's horse</name>
    <name type="synonym">Equus caballus przewalskii</name>
    <dbReference type="NCBI Taxonomy" id="9798"/>
    <lineage>
        <taxon>Eukaryota</taxon>
        <taxon>Metazoa</taxon>
        <taxon>Chordata</taxon>
        <taxon>Craniata</taxon>
        <taxon>Vertebrata</taxon>
        <taxon>Euteleostomi</taxon>
        <taxon>Mammalia</taxon>
        <taxon>Eutheria</taxon>
        <taxon>Laurasiatheria</taxon>
        <taxon>Perissodactyla</taxon>
        <taxon>Equidae</taxon>
        <taxon>Equus</taxon>
    </lineage>
</organism>
<keyword evidence="2" id="KW-1185">Reference proteome</keyword>
<proteinExistence type="predicted"/>
<feature type="region of interest" description="Disordered" evidence="1">
    <location>
        <begin position="421"/>
        <end position="440"/>
    </location>
</feature>
<dbReference type="InterPro" id="IPR026719">
    <property type="entry name" value="ERICH1"/>
</dbReference>
<dbReference type="Proteomes" id="UP001652662">
    <property type="component" value="Chromosome 28"/>
</dbReference>
<reference evidence="3" key="1">
    <citation type="submission" date="2025-08" db="UniProtKB">
        <authorList>
            <consortium name="RefSeq"/>
        </authorList>
    </citation>
    <scope>IDENTIFICATION</scope>
    <source>
        <tissue evidence="3">Blood</tissue>
    </source>
</reference>
<feature type="compositionally biased region" description="Acidic residues" evidence="1">
    <location>
        <begin position="242"/>
        <end position="251"/>
    </location>
</feature>
<dbReference type="GeneID" id="103566714"/>
<evidence type="ECO:0000313" key="2">
    <source>
        <dbReference type="Proteomes" id="UP001652662"/>
    </source>
</evidence>
<sequence length="440" mass="48841">MGSRALWIITARSLSASSCEEASHAPGAWHTAVFVEKVLRRLFPKVPHGQEKGAPMTLASEIPPEKVAPETVTGWSAPPLTDGDAKTQPGRRLYTVSLPPEGYVPTPPEPHSCTESENSTSSDGTGDQDPQDQQKRRRIRKYKSKKKFKNPSNVHVEQVELEKQQSLLQEKLQPRLADGPTISKNKKRKLKKKRQIRRKKAAGSPTQAPGLSFMYQPEESGSEREHRRESDAEEVPAASEEGATDDNEEDVRDAREEGVNSTNEKADSILNFLKSTQEIYVYDGLSEDADPAVFMETTEELLKRLETHSVSPSDVFLLDHMKTLLLSRDTERLKSAVDLFPEHCVMPPEQSSQNVVLKACGWSCSSPGTGHRCILGPSPRLLGQGLERPAFGKCTPARHDKLRGQALPFSVGSLFQIKDSDSDREPATWKSFGPFVRRPS</sequence>
<feature type="region of interest" description="Disordered" evidence="1">
    <location>
        <begin position="47"/>
        <end position="158"/>
    </location>
</feature>
<feature type="region of interest" description="Disordered" evidence="1">
    <location>
        <begin position="170"/>
        <end position="263"/>
    </location>
</feature>
<name>A0ABM4MPC9_EQUPR</name>
<feature type="compositionally biased region" description="Polar residues" evidence="1">
    <location>
        <begin position="113"/>
        <end position="122"/>
    </location>
</feature>
<dbReference type="PANTHER" id="PTHR22444">
    <property type="entry name" value="GLUTAMATE-RICH PROTEIN 1"/>
    <property type="match status" value="1"/>
</dbReference>
<feature type="compositionally biased region" description="Basic residues" evidence="1">
    <location>
        <begin position="184"/>
        <end position="201"/>
    </location>
</feature>
<feature type="compositionally biased region" description="Basic and acidic residues" evidence="1">
    <location>
        <begin position="221"/>
        <end position="230"/>
    </location>
</feature>
<feature type="compositionally biased region" description="Basic residues" evidence="1">
    <location>
        <begin position="135"/>
        <end position="149"/>
    </location>
</feature>
<dbReference type="PANTHER" id="PTHR22444:SF1">
    <property type="entry name" value="GLUTAMATE-RICH PROTEIN 1"/>
    <property type="match status" value="1"/>
</dbReference>
<evidence type="ECO:0000313" key="3">
    <source>
        <dbReference type="RefSeq" id="XP_070454542.1"/>
    </source>
</evidence>
<accession>A0ABM4MPC9</accession>
<protein>
    <submittedName>
        <fullName evidence="3">Glutamate-rich protein 1 isoform X1</fullName>
    </submittedName>
</protein>
<dbReference type="RefSeq" id="XP_070454542.1">
    <property type="nucleotide sequence ID" value="XM_070598441.1"/>
</dbReference>
<gene>
    <name evidence="3" type="primary">ERICH1</name>
</gene>